<name>A0A2I9DS03_9DEIO</name>
<gene>
    <name evidence="5" type="ORF">DAERI_270005</name>
</gene>
<dbReference type="PANTHER" id="PTHR33204">
    <property type="entry name" value="TRANSCRIPTIONAL REGULATOR, MARR FAMILY"/>
    <property type="match status" value="1"/>
</dbReference>
<dbReference type="GO" id="GO:0003677">
    <property type="term" value="F:DNA binding"/>
    <property type="evidence" value="ECO:0007669"/>
    <property type="project" value="UniProtKB-KW"/>
</dbReference>
<keyword evidence="1" id="KW-0805">Transcription regulation</keyword>
<dbReference type="InterPro" id="IPR036388">
    <property type="entry name" value="WH-like_DNA-bd_sf"/>
</dbReference>
<keyword evidence="2" id="KW-0238">DNA-binding</keyword>
<organism evidence="5 6">
    <name type="scientific">Deinococcus aerius</name>
    <dbReference type="NCBI Taxonomy" id="200253"/>
    <lineage>
        <taxon>Bacteria</taxon>
        <taxon>Thermotogati</taxon>
        <taxon>Deinococcota</taxon>
        <taxon>Deinococci</taxon>
        <taxon>Deinococcales</taxon>
        <taxon>Deinococcaceae</taxon>
        <taxon>Deinococcus</taxon>
    </lineage>
</organism>
<evidence type="ECO:0000313" key="6">
    <source>
        <dbReference type="Proteomes" id="UP000236569"/>
    </source>
</evidence>
<dbReference type="AlphaFoldDB" id="A0A2I9DS03"/>
<evidence type="ECO:0000313" key="5">
    <source>
        <dbReference type="EMBL" id="GBF08231.1"/>
    </source>
</evidence>
<proteinExistence type="predicted"/>
<dbReference type="EMBL" id="BFAG01000027">
    <property type="protein sequence ID" value="GBF08231.1"/>
    <property type="molecule type" value="Genomic_DNA"/>
</dbReference>
<evidence type="ECO:0000256" key="2">
    <source>
        <dbReference type="ARBA" id="ARBA00023125"/>
    </source>
</evidence>
<keyword evidence="6" id="KW-1185">Reference proteome</keyword>
<evidence type="ECO:0000259" key="4">
    <source>
        <dbReference type="PROSITE" id="PS51118"/>
    </source>
</evidence>
<keyword evidence="3" id="KW-0804">Transcription</keyword>
<evidence type="ECO:0000256" key="1">
    <source>
        <dbReference type="ARBA" id="ARBA00023015"/>
    </source>
</evidence>
<feature type="domain" description="HTH hxlR-type" evidence="4">
    <location>
        <begin position="13"/>
        <end position="111"/>
    </location>
</feature>
<dbReference type="Gene3D" id="1.10.10.10">
    <property type="entry name" value="Winged helix-like DNA-binding domain superfamily/Winged helix DNA-binding domain"/>
    <property type="match status" value="1"/>
</dbReference>
<sequence>MTAPSLNVLSQHCPSHRVLEMVTGKWSVLVLYALRGRTLRYSELEGTIGGISQKMLTQTLRELERNGLVERTAYPVVPPRTEYRLSPLGESLNRIVTDLGLWAQDHMPAVLAARQDYDRRHSK</sequence>
<dbReference type="PANTHER" id="PTHR33204:SF37">
    <property type="entry name" value="HTH-TYPE TRANSCRIPTIONAL REGULATOR YODB"/>
    <property type="match status" value="1"/>
</dbReference>
<accession>A0A2I9DS03</accession>
<dbReference type="SUPFAM" id="SSF46785">
    <property type="entry name" value="Winged helix' DNA-binding domain"/>
    <property type="match status" value="1"/>
</dbReference>
<dbReference type="Pfam" id="PF01638">
    <property type="entry name" value="HxlR"/>
    <property type="match status" value="1"/>
</dbReference>
<protein>
    <submittedName>
        <fullName evidence="5">Putative transcriptional regulator</fullName>
    </submittedName>
</protein>
<dbReference type="RefSeq" id="WP_103131509.1">
    <property type="nucleotide sequence ID" value="NZ_BFAG01000027.1"/>
</dbReference>
<dbReference type="Proteomes" id="UP000236569">
    <property type="component" value="Unassembled WGS sequence"/>
</dbReference>
<dbReference type="InterPro" id="IPR036390">
    <property type="entry name" value="WH_DNA-bd_sf"/>
</dbReference>
<dbReference type="PROSITE" id="PS51118">
    <property type="entry name" value="HTH_HXLR"/>
    <property type="match status" value="1"/>
</dbReference>
<comment type="caution">
    <text evidence="5">The sequence shown here is derived from an EMBL/GenBank/DDBJ whole genome shotgun (WGS) entry which is preliminary data.</text>
</comment>
<evidence type="ECO:0000256" key="3">
    <source>
        <dbReference type="ARBA" id="ARBA00023163"/>
    </source>
</evidence>
<reference evidence="6" key="1">
    <citation type="submission" date="2018-01" db="EMBL/GenBank/DDBJ databases">
        <title>Draft Genome Sequence of the Radioresistant Bacterium Deinococcus aerius TR0125, Isolated from the Higher Atmosphere above Japan.</title>
        <authorList>
            <person name="Satoh K."/>
            <person name="Arai H."/>
            <person name="Sanzen T."/>
            <person name="Kawaguchi Y."/>
            <person name="Hayashi H."/>
            <person name="Yokobori S."/>
            <person name="Yamagishi A."/>
            <person name="Oono Y."/>
            <person name="Narumi I."/>
        </authorList>
    </citation>
    <scope>NUCLEOTIDE SEQUENCE [LARGE SCALE GENOMIC DNA]</scope>
    <source>
        <strain evidence="6">TR0125</strain>
    </source>
</reference>
<dbReference type="InterPro" id="IPR002577">
    <property type="entry name" value="HTH_HxlR"/>
</dbReference>
<dbReference type="OrthoDB" id="9791143at2"/>